<evidence type="ECO:0000313" key="3">
    <source>
        <dbReference type="Proteomes" id="UP000515842"/>
    </source>
</evidence>
<dbReference type="EMBL" id="CP060693">
    <property type="protein sequence ID" value="QNM90570.1"/>
    <property type="molecule type" value="Genomic_DNA"/>
</dbReference>
<keyword evidence="1" id="KW-1133">Transmembrane helix</keyword>
<evidence type="ECO:0000256" key="1">
    <source>
        <dbReference type="SAM" id="Phobius"/>
    </source>
</evidence>
<keyword evidence="1" id="KW-0812">Transmembrane</keyword>
<sequence length="55" mass="6372">MDSSIKVLIYIIVILFIAVYILFNIVLGDAKEDKKINENPSSIQERRDALKKMFN</sequence>
<organism evidence="2 3">
    <name type="scientific">Aliarcobacter cryaerophilus</name>
    <dbReference type="NCBI Taxonomy" id="28198"/>
    <lineage>
        <taxon>Bacteria</taxon>
        <taxon>Pseudomonadati</taxon>
        <taxon>Campylobacterota</taxon>
        <taxon>Epsilonproteobacteria</taxon>
        <taxon>Campylobacterales</taxon>
        <taxon>Arcobacteraceae</taxon>
        <taxon>Aliarcobacter</taxon>
    </lineage>
</organism>
<dbReference type="RefSeq" id="WP_187474813.1">
    <property type="nucleotide sequence ID" value="NZ_CP060693.1"/>
</dbReference>
<keyword evidence="1" id="KW-0472">Membrane</keyword>
<dbReference type="Proteomes" id="UP000515842">
    <property type="component" value="Chromosome"/>
</dbReference>
<name>A0A7G9LPM1_9BACT</name>
<reference evidence="2 3" key="1">
    <citation type="journal article" date="2020" name="Front. Microbiol.">
        <title>Genomic Analysis and Antimicrobial Resistance of Aliarcobacter cryaerophilus Strains From German Water Poultry.</title>
        <authorList>
            <person name="Muller E."/>
            <person name="Hotzel H."/>
            <person name="Ahlers C."/>
            <person name="Hanel I."/>
            <person name="Tomaso H."/>
            <person name="Abdel-Glil M.Y."/>
        </authorList>
    </citation>
    <scope>NUCLEOTIDE SEQUENCE [LARGE SCALE GENOMIC DNA]</scope>
    <source>
        <strain evidence="2 3">16CS1285-4</strain>
    </source>
</reference>
<gene>
    <name evidence="2" type="ORF">HOO34_02210</name>
</gene>
<evidence type="ECO:0000313" key="2">
    <source>
        <dbReference type="EMBL" id="QNM90570.1"/>
    </source>
</evidence>
<dbReference type="AlphaFoldDB" id="A0A7G9LPM1"/>
<feature type="transmembrane region" description="Helical" evidence="1">
    <location>
        <begin position="7"/>
        <end position="27"/>
    </location>
</feature>
<protein>
    <submittedName>
        <fullName evidence="2">Uncharacterized protein</fullName>
    </submittedName>
</protein>
<accession>A0A7G9LPM1</accession>
<proteinExistence type="predicted"/>